<sequence>ENCSVLTLLCSFRKPIRNFTRILFLFSQKRCLSYFFPNGDNRKFENHNHANDVRKFQAWTN</sequence>
<evidence type="ECO:0000313" key="1">
    <source>
        <dbReference type="EMBL" id="KAF5394161.1"/>
    </source>
</evidence>
<comment type="caution">
    <text evidence="1">The sequence shown here is derived from an EMBL/GenBank/DDBJ whole genome shotgun (WGS) entry which is preliminary data.</text>
</comment>
<evidence type="ECO:0000313" key="2">
    <source>
        <dbReference type="Proteomes" id="UP000748531"/>
    </source>
</evidence>
<feature type="non-terminal residue" evidence="1">
    <location>
        <position position="61"/>
    </location>
</feature>
<gene>
    <name evidence="1" type="ORF">PHET_12131</name>
</gene>
<proteinExistence type="predicted"/>
<keyword evidence="2" id="KW-1185">Reference proteome</keyword>
<reference evidence="1" key="1">
    <citation type="submission" date="2019-05" db="EMBL/GenBank/DDBJ databases">
        <title>Annotation for the trematode Paragonimus heterotremus.</title>
        <authorList>
            <person name="Choi Y.-J."/>
        </authorList>
    </citation>
    <scope>NUCLEOTIDE SEQUENCE</scope>
    <source>
        <strain evidence="1">LC</strain>
    </source>
</reference>
<organism evidence="1 2">
    <name type="scientific">Paragonimus heterotremus</name>
    <dbReference type="NCBI Taxonomy" id="100268"/>
    <lineage>
        <taxon>Eukaryota</taxon>
        <taxon>Metazoa</taxon>
        <taxon>Spiralia</taxon>
        <taxon>Lophotrochozoa</taxon>
        <taxon>Platyhelminthes</taxon>
        <taxon>Trematoda</taxon>
        <taxon>Digenea</taxon>
        <taxon>Plagiorchiida</taxon>
        <taxon>Troglotremata</taxon>
        <taxon>Troglotrematidae</taxon>
        <taxon>Paragonimus</taxon>
    </lineage>
</organism>
<name>A0A8J4WCB9_9TREM</name>
<dbReference type="AlphaFoldDB" id="A0A8J4WCB9"/>
<accession>A0A8J4WCB9</accession>
<dbReference type="EMBL" id="LUCH01020342">
    <property type="protein sequence ID" value="KAF5394161.1"/>
    <property type="molecule type" value="Genomic_DNA"/>
</dbReference>
<protein>
    <submittedName>
        <fullName evidence="1">Uncharacterized protein</fullName>
    </submittedName>
</protein>
<dbReference type="Proteomes" id="UP000748531">
    <property type="component" value="Unassembled WGS sequence"/>
</dbReference>